<dbReference type="AlphaFoldDB" id="A0A833H2N8"/>
<reference evidence="2 3" key="1">
    <citation type="submission" date="2019-10" db="EMBL/GenBank/DDBJ databases">
        <title>Extracellular Electron Transfer in a Candidatus Methanoperedens spp. Enrichment Culture.</title>
        <authorList>
            <person name="Berger S."/>
            <person name="Rangel Shaw D."/>
            <person name="Berben T."/>
            <person name="In 'T Zandt M."/>
            <person name="Frank J."/>
            <person name="Reimann J."/>
            <person name="Jetten M.S.M."/>
            <person name="Welte C.U."/>
        </authorList>
    </citation>
    <scope>NUCLEOTIDE SEQUENCE [LARGE SCALE GENOMIC DNA]</scope>
    <source>
        <strain evidence="2">SB12</strain>
    </source>
</reference>
<dbReference type="Proteomes" id="UP000460298">
    <property type="component" value="Unassembled WGS sequence"/>
</dbReference>
<dbReference type="GO" id="GO:0016787">
    <property type="term" value="F:hydrolase activity"/>
    <property type="evidence" value="ECO:0007669"/>
    <property type="project" value="TreeGrafter"/>
</dbReference>
<dbReference type="Gene3D" id="2.120.10.30">
    <property type="entry name" value="TolB, C-terminal domain"/>
    <property type="match status" value="1"/>
</dbReference>
<name>A0A833H2N8_9LEPT</name>
<evidence type="ECO:0000313" key="2">
    <source>
        <dbReference type="EMBL" id="KAB2933516.1"/>
    </source>
</evidence>
<accession>A0A833H2N8</accession>
<evidence type="ECO:0000259" key="1">
    <source>
        <dbReference type="Pfam" id="PF08450"/>
    </source>
</evidence>
<dbReference type="SUPFAM" id="SSF63829">
    <property type="entry name" value="Calcium-dependent phosphotriesterase"/>
    <property type="match status" value="1"/>
</dbReference>
<protein>
    <submittedName>
        <fullName evidence="2">SMP-30/gluconolactonase/LRE family protein</fullName>
    </submittedName>
</protein>
<organism evidence="2 3">
    <name type="scientific">Leptonema illini</name>
    <dbReference type="NCBI Taxonomy" id="183"/>
    <lineage>
        <taxon>Bacteria</taxon>
        <taxon>Pseudomonadati</taxon>
        <taxon>Spirochaetota</taxon>
        <taxon>Spirochaetia</taxon>
        <taxon>Leptospirales</taxon>
        <taxon>Leptospiraceae</taxon>
        <taxon>Leptonema</taxon>
    </lineage>
</organism>
<dbReference type="EMBL" id="WBUI01000005">
    <property type="protein sequence ID" value="KAB2933516.1"/>
    <property type="molecule type" value="Genomic_DNA"/>
</dbReference>
<gene>
    <name evidence="2" type="ORF">F9K24_06610</name>
</gene>
<dbReference type="InterPro" id="IPR013658">
    <property type="entry name" value="SGL"/>
</dbReference>
<dbReference type="Pfam" id="PF08450">
    <property type="entry name" value="SGL"/>
    <property type="match status" value="1"/>
</dbReference>
<dbReference type="PANTHER" id="PTHR10426">
    <property type="entry name" value="STRICTOSIDINE SYNTHASE-RELATED"/>
    <property type="match status" value="1"/>
</dbReference>
<sequence>MRKTTLLSLAGMLLAALLYLLTWPVPVDPVVWHPPSDAGYTGAFAPNERLKGLNRISLDHDGIKEEGPEHIVIGPDGLLYTTVASGRILRMQPDGTQVQSFAETGGRVLGFDFDREGNLIAADAERGLLSIDRAGVVTVLTDHVGSSPIIYADAVIVAADGRMYFTDASTRFGAKQWGGTFEASVLDILEQSATGRVLVYDPALKTTEIVAKGISFANGIALSSDGRALFVAETGRYRIWWIDASVRDLNLSTVAAESSQAGILIDNLPGYPDNLMRGKEGRIWVGLVKPRNPTVDAMAEKPFLRRLTLRLPRSMWPVPVPYGHVVAFLEDGTIVASLQDPTGAYPETTAITETEDRLYVQSLHAPDLGWLPAEALRR</sequence>
<dbReference type="InterPro" id="IPR011042">
    <property type="entry name" value="6-blade_b-propeller_TolB-like"/>
</dbReference>
<proteinExistence type="predicted"/>
<feature type="domain" description="SMP-30/Gluconolactonase/LRE-like region" evidence="1">
    <location>
        <begin position="78"/>
        <end position="289"/>
    </location>
</feature>
<comment type="caution">
    <text evidence="2">The sequence shown here is derived from an EMBL/GenBank/DDBJ whole genome shotgun (WGS) entry which is preliminary data.</text>
</comment>
<evidence type="ECO:0000313" key="3">
    <source>
        <dbReference type="Proteomes" id="UP000460298"/>
    </source>
</evidence>
<dbReference type="PANTHER" id="PTHR10426:SF88">
    <property type="entry name" value="ADIPOCYTE PLASMA MEMBRANE-ASSOCIATED PROTEIN HEMOMUCIN-RELATED"/>
    <property type="match status" value="1"/>
</dbReference>